<protein>
    <submittedName>
        <fullName evidence="3">Rho guanine nucleotide exchange factor 38</fullName>
    </submittedName>
</protein>
<dbReference type="InterPro" id="IPR051492">
    <property type="entry name" value="Dynamin-Rho_GEF"/>
</dbReference>
<dbReference type="Pfam" id="PF00621">
    <property type="entry name" value="RhoGEF"/>
    <property type="match status" value="1"/>
</dbReference>
<dbReference type="Proteomes" id="UP000311919">
    <property type="component" value="Unassembled WGS sequence"/>
</dbReference>
<evidence type="ECO:0000256" key="1">
    <source>
        <dbReference type="SAM" id="MobiDB-lite"/>
    </source>
</evidence>
<dbReference type="SUPFAM" id="SSF50044">
    <property type="entry name" value="SH3-domain"/>
    <property type="match status" value="1"/>
</dbReference>
<accession>A0A4Z2CST1</accession>
<dbReference type="AlphaFoldDB" id="A0A4Z2CST1"/>
<feature type="region of interest" description="Disordered" evidence="1">
    <location>
        <begin position="593"/>
        <end position="627"/>
    </location>
</feature>
<dbReference type="OrthoDB" id="6244550at2759"/>
<evidence type="ECO:0000313" key="4">
    <source>
        <dbReference type="Proteomes" id="UP000311919"/>
    </source>
</evidence>
<dbReference type="SUPFAM" id="SSF48065">
    <property type="entry name" value="DBL homology domain (DH-domain)"/>
    <property type="match status" value="1"/>
</dbReference>
<dbReference type="PANTHER" id="PTHR22834:SF20">
    <property type="entry name" value="SH3 DOMAIN-CONTAINING PROTEIN"/>
    <property type="match status" value="1"/>
</dbReference>
<dbReference type="GO" id="GO:0005737">
    <property type="term" value="C:cytoplasm"/>
    <property type="evidence" value="ECO:0007669"/>
    <property type="project" value="TreeGrafter"/>
</dbReference>
<proteinExistence type="predicted"/>
<feature type="compositionally biased region" description="Low complexity" evidence="1">
    <location>
        <begin position="25"/>
        <end position="41"/>
    </location>
</feature>
<dbReference type="EMBL" id="SKCS01000435">
    <property type="protein sequence ID" value="TNN07262.1"/>
    <property type="molecule type" value="Genomic_DNA"/>
</dbReference>
<gene>
    <name evidence="3" type="ORF">EWB00_007862</name>
</gene>
<evidence type="ECO:0000313" key="3">
    <source>
        <dbReference type="EMBL" id="TNN07262.1"/>
    </source>
</evidence>
<organism evidence="3 4">
    <name type="scientific">Schistosoma japonicum</name>
    <name type="common">Blood fluke</name>
    <dbReference type="NCBI Taxonomy" id="6182"/>
    <lineage>
        <taxon>Eukaryota</taxon>
        <taxon>Metazoa</taxon>
        <taxon>Spiralia</taxon>
        <taxon>Lophotrochozoa</taxon>
        <taxon>Platyhelminthes</taxon>
        <taxon>Trematoda</taxon>
        <taxon>Digenea</taxon>
        <taxon>Strigeidida</taxon>
        <taxon>Schistosomatoidea</taxon>
        <taxon>Schistosomatidae</taxon>
        <taxon>Schistosoma</taxon>
    </lineage>
</organism>
<evidence type="ECO:0000259" key="2">
    <source>
        <dbReference type="PROSITE" id="PS50010"/>
    </source>
</evidence>
<feature type="domain" description="DH" evidence="2">
    <location>
        <begin position="47"/>
        <end position="229"/>
    </location>
</feature>
<dbReference type="InterPro" id="IPR035899">
    <property type="entry name" value="DBL_dom_sf"/>
</dbReference>
<dbReference type="STRING" id="6182.A0A4Z2CST1"/>
<dbReference type="PROSITE" id="PS50010">
    <property type="entry name" value="DH_2"/>
    <property type="match status" value="1"/>
</dbReference>
<name>A0A4Z2CST1_SCHJA</name>
<dbReference type="SMART" id="SM00325">
    <property type="entry name" value="RhoGEF"/>
    <property type="match status" value="1"/>
</dbReference>
<feature type="compositionally biased region" description="Low complexity" evidence="1">
    <location>
        <begin position="600"/>
        <end position="615"/>
    </location>
</feature>
<reference evidence="3 4" key="1">
    <citation type="submission" date="2019-03" db="EMBL/GenBank/DDBJ databases">
        <title>An improved genome assembly of the fluke Schistosoma japonicum.</title>
        <authorList>
            <person name="Hu W."/>
            <person name="Luo F."/>
            <person name="Yin M."/>
            <person name="Mo X."/>
            <person name="Sun C."/>
            <person name="Wu Q."/>
            <person name="Zhu B."/>
            <person name="Xiang M."/>
            <person name="Wang J."/>
            <person name="Wang Y."/>
            <person name="Zhang T."/>
            <person name="Xu B."/>
            <person name="Zheng H."/>
            <person name="Feng Z."/>
        </authorList>
    </citation>
    <scope>NUCLEOTIDE SEQUENCE [LARGE SCALE GENOMIC DNA]</scope>
    <source>
        <strain evidence="3">HuSjv2</strain>
        <tissue evidence="3">Worms</tissue>
    </source>
</reference>
<dbReference type="GO" id="GO:0005085">
    <property type="term" value="F:guanyl-nucleotide exchange factor activity"/>
    <property type="evidence" value="ECO:0007669"/>
    <property type="project" value="InterPro"/>
</dbReference>
<feature type="region of interest" description="Disordered" evidence="1">
    <location>
        <begin position="17"/>
        <end position="41"/>
    </location>
</feature>
<comment type="caution">
    <text evidence="3">The sequence shown here is derived from an EMBL/GenBank/DDBJ whole genome shotgun (WGS) entry which is preliminary data.</text>
</comment>
<dbReference type="InterPro" id="IPR000219">
    <property type="entry name" value="DH_dom"/>
</dbReference>
<sequence>MRSCSFSYGFDLTEKPTNTEDNVTSRSRQSHSSISSTSSVSAPSFNQRKHVVKELVKTQADFVLDMKNVLTAFDSVNLKVTESNRYSLLGNLDQLVHVSDAISMEFQKEISGYSDDRLGDACIAQCMSSFKPSINEALKTYILNFSVDASTKNPEIQTYSMLGFKNLQNERPNILTLNDELIKPVQRLVKLKQLFELLKNVTPINHPDCLATVQMFSNFDELAYEVNEVKRWKEICISVSDETRKLSLLHLVDKSTKRIIAKAARSSGSEATRKIHQKFLTEREAINQIEKSCITLYSAVETRCKKTRRFILAQKDFISLMKKIFLQRSTFKLHHDIPSSSCSSNELPLDVIINYEIAFDTLIHHMNDIYIRKMSSKVLNRLSELKKLINNSKRLLDKHDNEELNMILMDASVRNQNCKNLQTAINVQLQREENTRNLATLQSGLQNSLPSLVKHANSILQSANQYAYILQSNLMKVAENSIRKCIQDYAQLDIYTQPGSYISPAEIITRIGKLRSLLQETRRCRTQRVYDVPDAFKYEESPLNDKYSTPSQESSLISDINHLSNSGFELQSSLTVPAGNIGKNSLSPYPNMKIIDCDSSDQQQQTQSRISSSSDISRRISVEEQPSTTKLCVNDNPISEPTHRITHDFSSKNKSALILSKGQLVTVIRSYGSNGNTKWSLVKFYPCGEIKFVPTNYLETIGNM</sequence>
<dbReference type="Gene3D" id="1.20.900.10">
    <property type="entry name" value="Dbl homology (DH) domain"/>
    <property type="match status" value="1"/>
</dbReference>
<dbReference type="InterPro" id="IPR036028">
    <property type="entry name" value="SH3-like_dom_sf"/>
</dbReference>
<keyword evidence="4" id="KW-1185">Reference proteome</keyword>
<dbReference type="PANTHER" id="PTHR22834">
    <property type="entry name" value="NUCLEAR FUSION PROTEIN FUS2"/>
    <property type="match status" value="1"/>
</dbReference>